<dbReference type="Pfam" id="PF02108">
    <property type="entry name" value="FliH"/>
    <property type="match status" value="1"/>
</dbReference>
<reference evidence="11" key="1">
    <citation type="submission" date="2020-04" db="EMBL/GenBank/DDBJ databases">
        <title>Deep metagenomics examines the oral microbiome during advanced dental caries in children, revealing novel taxa and co-occurrences with host molecules.</title>
        <authorList>
            <person name="Baker J.L."/>
            <person name="Morton J.T."/>
            <person name="Dinis M."/>
            <person name="Alvarez R."/>
            <person name="Tran N.C."/>
            <person name="Knight R."/>
            <person name="Edlund A."/>
        </authorList>
    </citation>
    <scope>NUCLEOTIDE SEQUENCE</scope>
    <source>
        <strain evidence="11">JCVI_32_bin.24</strain>
    </source>
</reference>
<accession>A0A930BZE2</accession>
<protein>
    <recommendedName>
        <fullName evidence="4">Flagellar assembly protein FliH</fullName>
    </recommendedName>
</protein>
<keyword evidence="9" id="KW-1006">Bacterial flagellum protein export</keyword>
<evidence type="ECO:0000256" key="4">
    <source>
        <dbReference type="ARBA" id="ARBA00016507"/>
    </source>
</evidence>
<dbReference type="InterPro" id="IPR018035">
    <property type="entry name" value="Flagellar_FliH/T3SS_HrpE"/>
</dbReference>
<dbReference type="InterPro" id="IPR000563">
    <property type="entry name" value="Flag_FliH"/>
</dbReference>
<comment type="caution">
    <text evidence="11">The sequence shown here is derived from an EMBL/GenBank/DDBJ whole genome shotgun (WGS) entry which is preliminary data.</text>
</comment>
<comment type="similarity">
    <text evidence="3">Belongs to the FliH family.</text>
</comment>
<dbReference type="GO" id="GO:0071973">
    <property type="term" value="P:bacterial-type flagellum-dependent cell motility"/>
    <property type="evidence" value="ECO:0007669"/>
    <property type="project" value="InterPro"/>
</dbReference>
<sequence length="193" mass="21025">PEEAIETVASIPFPTADDLARINEEARSEGYQRGYEEGRAAGEAELQAKMDEQVAHLTNLIGNLQTSLTQLDQHVADQLLDLSLEVAAQILRTSLKIDRELLLPLIREAINELPLHHGTISLYLNPADATALTPLLKEQLTHTGAHIVADSNIAEGGCVIKAGSSEIDASMGVRWRRVLEAIGIKAKEWLPNP</sequence>
<dbReference type="EMBL" id="JABZMI010000483">
    <property type="protein sequence ID" value="MBF1166510.1"/>
    <property type="molecule type" value="Genomic_DNA"/>
</dbReference>
<dbReference type="AlphaFoldDB" id="A0A930BZE2"/>
<keyword evidence="6" id="KW-0963">Cytoplasm</keyword>
<feature type="non-terminal residue" evidence="11">
    <location>
        <position position="1"/>
    </location>
</feature>
<comment type="subcellular location">
    <subcellularLocation>
        <location evidence="2">Cytoplasm</location>
    </subcellularLocation>
</comment>
<evidence type="ECO:0000313" key="12">
    <source>
        <dbReference type="Proteomes" id="UP000718593"/>
    </source>
</evidence>
<evidence type="ECO:0000256" key="9">
    <source>
        <dbReference type="ARBA" id="ARBA00023225"/>
    </source>
</evidence>
<evidence type="ECO:0000256" key="3">
    <source>
        <dbReference type="ARBA" id="ARBA00006602"/>
    </source>
</evidence>
<keyword evidence="11" id="KW-0282">Flagellum</keyword>
<evidence type="ECO:0000313" key="11">
    <source>
        <dbReference type="EMBL" id="MBF1166510.1"/>
    </source>
</evidence>
<evidence type="ECO:0000256" key="1">
    <source>
        <dbReference type="ARBA" id="ARBA00003041"/>
    </source>
</evidence>
<dbReference type="PANTHER" id="PTHR34982">
    <property type="entry name" value="YOP PROTEINS TRANSLOCATION PROTEIN L"/>
    <property type="match status" value="1"/>
</dbReference>
<dbReference type="GO" id="GO:0015031">
    <property type="term" value="P:protein transport"/>
    <property type="evidence" value="ECO:0007669"/>
    <property type="project" value="UniProtKB-KW"/>
</dbReference>
<organism evidence="11 12">
    <name type="scientific">Dechloromonas agitata</name>
    <dbReference type="NCBI Taxonomy" id="73030"/>
    <lineage>
        <taxon>Bacteria</taxon>
        <taxon>Pseudomonadati</taxon>
        <taxon>Pseudomonadota</taxon>
        <taxon>Betaproteobacteria</taxon>
        <taxon>Rhodocyclales</taxon>
        <taxon>Azonexaceae</taxon>
        <taxon>Dechloromonas</taxon>
    </lineage>
</organism>
<evidence type="ECO:0000256" key="7">
    <source>
        <dbReference type="ARBA" id="ARBA00022795"/>
    </source>
</evidence>
<evidence type="ECO:0000259" key="10">
    <source>
        <dbReference type="Pfam" id="PF02108"/>
    </source>
</evidence>
<dbReference type="PANTHER" id="PTHR34982:SF1">
    <property type="entry name" value="FLAGELLAR ASSEMBLY PROTEIN FLIH"/>
    <property type="match status" value="1"/>
</dbReference>
<keyword evidence="8" id="KW-0653">Protein transport</keyword>
<proteinExistence type="inferred from homology"/>
<dbReference type="PRINTS" id="PR01003">
    <property type="entry name" value="FLGFLIH"/>
</dbReference>
<keyword evidence="11" id="KW-0969">Cilium</keyword>
<dbReference type="InterPro" id="IPR051472">
    <property type="entry name" value="T3SS_Stator/FliH"/>
</dbReference>
<comment type="function">
    <text evidence="1">Needed for flagellar regrowth and assembly.</text>
</comment>
<dbReference type="GO" id="GO:0005829">
    <property type="term" value="C:cytosol"/>
    <property type="evidence" value="ECO:0007669"/>
    <property type="project" value="TreeGrafter"/>
</dbReference>
<evidence type="ECO:0000256" key="6">
    <source>
        <dbReference type="ARBA" id="ARBA00022490"/>
    </source>
</evidence>
<dbReference type="SUPFAM" id="SSF160527">
    <property type="entry name" value="V-type ATPase subunit E-like"/>
    <property type="match status" value="1"/>
</dbReference>
<gene>
    <name evidence="11" type="ORF">HXL68_15920</name>
</gene>
<evidence type="ECO:0000256" key="8">
    <source>
        <dbReference type="ARBA" id="ARBA00022927"/>
    </source>
</evidence>
<dbReference type="Proteomes" id="UP000718593">
    <property type="component" value="Unassembled WGS sequence"/>
</dbReference>
<dbReference type="GO" id="GO:0044781">
    <property type="term" value="P:bacterial-type flagellum organization"/>
    <property type="evidence" value="ECO:0007669"/>
    <property type="project" value="UniProtKB-KW"/>
</dbReference>
<keyword evidence="7" id="KW-1005">Bacterial flagellum biogenesis</keyword>
<name>A0A930BZE2_9RHOO</name>
<evidence type="ECO:0000256" key="5">
    <source>
        <dbReference type="ARBA" id="ARBA00022448"/>
    </source>
</evidence>
<dbReference type="GO" id="GO:0003774">
    <property type="term" value="F:cytoskeletal motor activity"/>
    <property type="evidence" value="ECO:0007669"/>
    <property type="project" value="InterPro"/>
</dbReference>
<dbReference type="GO" id="GO:0009288">
    <property type="term" value="C:bacterial-type flagellum"/>
    <property type="evidence" value="ECO:0007669"/>
    <property type="project" value="InterPro"/>
</dbReference>
<evidence type="ECO:0000256" key="2">
    <source>
        <dbReference type="ARBA" id="ARBA00004496"/>
    </source>
</evidence>
<keyword evidence="11" id="KW-0966">Cell projection</keyword>
<feature type="domain" description="Flagellar assembly protein FliH/Type III secretion system HrpE" evidence="10">
    <location>
        <begin position="52"/>
        <end position="178"/>
    </location>
</feature>
<keyword evidence="5" id="KW-0813">Transport</keyword>